<accession>A0A1L9QPP6</accession>
<dbReference type="InterPro" id="IPR011335">
    <property type="entry name" value="Restrct_endonuc-II-like"/>
</dbReference>
<dbReference type="PANTHER" id="PTHR33352:SF3">
    <property type="entry name" value="SLR1612 PROTEIN"/>
    <property type="match status" value="1"/>
</dbReference>
<name>A0A1L9QPP6_9CYAN</name>
<dbReference type="CDD" id="cd06260">
    <property type="entry name" value="DUF820-like"/>
    <property type="match status" value="1"/>
</dbReference>
<comment type="caution">
    <text evidence="4">The sequence shown here is derived from an EMBL/GenBank/DDBJ whole genome shotgun (WGS) entry which is preliminary data.</text>
</comment>
<dbReference type="PANTHER" id="PTHR33352">
    <property type="entry name" value="SLR1095 PROTEIN"/>
    <property type="match status" value="1"/>
</dbReference>
<feature type="compositionally biased region" description="Polar residues" evidence="2">
    <location>
        <begin position="1"/>
        <end position="11"/>
    </location>
</feature>
<gene>
    <name evidence="4" type="ORF">BI308_16120</name>
</gene>
<evidence type="ECO:0000313" key="5">
    <source>
        <dbReference type="Proteomes" id="UP000183940"/>
    </source>
</evidence>
<dbReference type="Proteomes" id="UP000183940">
    <property type="component" value="Unassembled WGS sequence"/>
</dbReference>
<dbReference type="STRING" id="1925591.BI308_16120"/>
<proteinExistence type="predicted"/>
<dbReference type="Pfam" id="PF05685">
    <property type="entry name" value="Uma2"/>
    <property type="match status" value="1"/>
</dbReference>
<dbReference type="SUPFAM" id="SSF52980">
    <property type="entry name" value="Restriction endonuclease-like"/>
    <property type="match status" value="1"/>
</dbReference>
<evidence type="ECO:0000256" key="1">
    <source>
        <dbReference type="SAM" id="Coils"/>
    </source>
</evidence>
<organism evidence="4 5">
    <name type="scientific">Roseofilum reptotaenium AO1-A</name>
    <dbReference type="NCBI Taxonomy" id="1925591"/>
    <lineage>
        <taxon>Bacteria</taxon>
        <taxon>Bacillati</taxon>
        <taxon>Cyanobacteriota</taxon>
        <taxon>Cyanophyceae</taxon>
        <taxon>Desertifilales</taxon>
        <taxon>Desertifilaceae</taxon>
        <taxon>Roseofilum</taxon>
    </lineage>
</organism>
<feature type="coiled-coil region" evidence="1">
    <location>
        <begin position="210"/>
        <end position="237"/>
    </location>
</feature>
<evidence type="ECO:0000313" key="4">
    <source>
        <dbReference type="EMBL" id="OJJ24567.1"/>
    </source>
</evidence>
<protein>
    <recommendedName>
        <fullName evidence="3">Putative restriction endonuclease domain-containing protein</fullName>
    </recommendedName>
</protein>
<dbReference type="InterPro" id="IPR008538">
    <property type="entry name" value="Uma2"/>
</dbReference>
<dbReference type="AlphaFoldDB" id="A0A1L9QPP6"/>
<dbReference type="EMBL" id="MLAW01000029">
    <property type="protein sequence ID" value="OJJ24567.1"/>
    <property type="molecule type" value="Genomic_DNA"/>
</dbReference>
<feature type="domain" description="Putative restriction endonuclease" evidence="3">
    <location>
        <begin position="41"/>
        <end position="166"/>
    </location>
</feature>
<keyword evidence="5" id="KW-1185">Reference proteome</keyword>
<reference evidence="4" key="1">
    <citation type="submission" date="2016-10" db="EMBL/GenBank/DDBJ databases">
        <title>CRISPR-Cas defence system in Roseofilum reptotaenium: evidence of a bacteriophage-cyanobacterium arms race in the coral black band disease.</title>
        <authorList>
            <person name="Buerger P."/>
            <person name="Wood-Charlson E.M."/>
            <person name="Weynberg K.D."/>
            <person name="Willis B."/>
            <person name="Van Oppen M.J."/>
        </authorList>
    </citation>
    <scope>NUCLEOTIDE SEQUENCE [LARGE SCALE GENOMIC DNA]</scope>
    <source>
        <strain evidence="4">AO1-A</strain>
    </source>
</reference>
<evidence type="ECO:0000256" key="2">
    <source>
        <dbReference type="SAM" id="MobiDB-lite"/>
    </source>
</evidence>
<dbReference type="Gene3D" id="3.90.1570.10">
    <property type="entry name" value="tt1808, chain A"/>
    <property type="match status" value="1"/>
</dbReference>
<feature type="region of interest" description="Disordered" evidence="2">
    <location>
        <begin position="1"/>
        <end position="20"/>
    </location>
</feature>
<sequence>MNPTLTTSPEQSPALDWEDIGEPDVSDIVTEDDTPVDNLISEKQQRLLTTCLYSGLEMDQSFIAMANVGLFYGKDYPPLVPDALLSFGVELPEDMSQKKNRSYFVWNLGKPPDVAIEIVSNKVGNELGSKLEDYARARVPYYAVFDPFHCLSEKTLQVYELRGLSYHLLPHSWMDGIQLGLTLWNGVFEDFEYQWLRWCDAEGNLILTGDEKAQEEHQRAEQERQRAERLAQLLREHGIMDE</sequence>
<dbReference type="InterPro" id="IPR012296">
    <property type="entry name" value="Nuclease_put_TT1808"/>
</dbReference>
<evidence type="ECO:0000259" key="3">
    <source>
        <dbReference type="Pfam" id="PF05685"/>
    </source>
</evidence>
<keyword evidence="1" id="KW-0175">Coiled coil</keyword>